<evidence type="ECO:0000259" key="12">
    <source>
        <dbReference type="Pfam" id="PF13733"/>
    </source>
</evidence>
<keyword evidence="5" id="KW-0808">Transferase</keyword>
<dbReference type="InterPro" id="IPR003859">
    <property type="entry name" value="Galactosyl_T"/>
</dbReference>
<keyword evidence="9" id="KW-0472">Membrane</keyword>
<evidence type="ECO:0000256" key="10">
    <source>
        <dbReference type="ARBA" id="ARBA00023180"/>
    </source>
</evidence>
<dbReference type="Pfam" id="PF02709">
    <property type="entry name" value="Glyco_transf_7C"/>
    <property type="match status" value="1"/>
</dbReference>
<dbReference type="InterPro" id="IPR027995">
    <property type="entry name" value="Galactosyl_T_N"/>
</dbReference>
<evidence type="ECO:0000256" key="2">
    <source>
        <dbReference type="ARBA" id="ARBA00004922"/>
    </source>
</evidence>
<evidence type="ECO:0000256" key="3">
    <source>
        <dbReference type="ARBA" id="ARBA00005735"/>
    </source>
</evidence>
<dbReference type="PANTHER" id="PTHR19300:SF57">
    <property type="entry name" value="BETA-1,4-N-ACETYLGALACTOSAMINYLTRANSFERASE"/>
    <property type="match status" value="1"/>
</dbReference>
<accession>A0AAV4IX28</accession>
<dbReference type="GO" id="GO:0008378">
    <property type="term" value="F:galactosyltransferase activity"/>
    <property type="evidence" value="ECO:0007669"/>
    <property type="project" value="TreeGrafter"/>
</dbReference>
<feature type="domain" description="Galactosyltransferase N-terminal" evidence="12">
    <location>
        <begin position="13"/>
        <end position="65"/>
    </location>
</feature>
<dbReference type="InterPro" id="IPR027791">
    <property type="entry name" value="Galactosyl_T_C"/>
</dbReference>
<keyword evidence="6" id="KW-0812">Transmembrane</keyword>
<comment type="subcellular location">
    <subcellularLocation>
        <location evidence="1">Membrane</location>
        <topology evidence="1">Single-pass type II membrane protein</topology>
    </subcellularLocation>
</comment>
<evidence type="ECO:0000256" key="9">
    <source>
        <dbReference type="ARBA" id="ARBA00023136"/>
    </source>
</evidence>
<keyword evidence="4" id="KW-0328">Glycosyltransferase</keyword>
<gene>
    <name evidence="13" type="ORF">ElyMa_001429900</name>
</gene>
<protein>
    <submittedName>
        <fullName evidence="13">Beta-1,4-galactosyltransferase 1</fullName>
    </submittedName>
</protein>
<reference evidence="13 14" key="1">
    <citation type="journal article" date="2021" name="Elife">
        <title>Chloroplast acquisition without the gene transfer in kleptoplastic sea slugs, Plakobranchus ocellatus.</title>
        <authorList>
            <person name="Maeda T."/>
            <person name="Takahashi S."/>
            <person name="Yoshida T."/>
            <person name="Shimamura S."/>
            <person name="Takaki Y."/>
            <person name="Nagai Y."/>
            <person name="Toyoda A."/>
            <person name="Suzuki Y."/>
            <person name="Arimoto A."/>
            <person name="Ishii H."/>
            <person name="Satoh N."/>
            <person name="Nishiyama T."/>
            <person name="Hasebe M."/>
            <person name="Maruyama T."/>
            <person name="Minagawa J."/>
            <person name="Obokata J."/>
            <person name="Shigenobu S."/>
        </authorList>
    </citation>
    <scope>NUCLEOTIDE SEQUENCE [LARGE SCALE GENOMIC DNA]</scope>
</reference>
<keyword evidence="7" id="KW-0735">Signal-anchor</keyword>
<comment type="caution">
    <text evidence="13">The sequence shown here is derived from an EMBL/GenBank/DDBJ whole genome shotgun (WGS) entry which is preliminary data.</text>
</comment>
<evidence type="ECO:0000313" key="14">
    <source>
        <dbReference type="Proteomes" id="UP000762676"/>
    </source>
</evidence>
<organism evidence="13 14">
    <name type="scientific">Elysia marginata</name>
    <dbReference type="NCBI Taxonomy" id="1093978"/>
    <lineage>
        <taxon>Eukaryota</taxon>
        <taxon>Metazoa</taxon>
        <taxon>Spiralia</taxon>
        <taxon>Lophotrochozoa</taxon>
        <taxon>Mollusca</taxon>
        <taxon>Gastropoda</taxon>
        <taxon>Heterobranchia</taxon>
        <taxon>Euthyneura</taxon>
        <taxon>Panpulmonata</taxon>
        <taxon>Sacoglossa</taxon>
        <taxon>Placobranchoidea</taxon>
        <taxon>Plakobranchidae</taxon>
        <taxon>Elysia</taxon>
    </lineage>
</organism>
<dbReference type="InterPro" id="IPR029044">
    <property type="entry name" value="Nucleotide-diphossugar_trans"/>
</dbReference>
<dbReference type="SUPFAM" id="SSF53448">
    <property type="entry name" value="Nucleotide-diphospho-sugar transferases"/>
    <property type="match status" value="1"/>
</dbReference>
<evidence type="ECO:0000256" key="6">
    <source>
        <dbReference type="ARBA" id="ARBA00022692"/>
    </source>
</evidence>
<dbReference type="Proteomes" id="UP000762676">
    <property type="component" value="Unassembled WGS sequence"/>
</dbReference>
<comment type="pathway">
    <text evidence="2">Protein modification; protein glycosylation.</text>
</comment>
<comment type="similarity">
    <text evidence="3">Belongs to the glycosyltransferase 7 family.</text>
</comment>
<dbReference type="Pfam" id="PF13733">
    <property type="entry name" value="Glyco_transf_7N"/>
    <property type="match status" value="1"/>
</dbReference>
<keyword evidence="8" id="KW-1133">Transmembrane helix</keyword>
<dbReference type="AlphaFoldDB" id="A0AAV4IX28"/>
<dbReference type="PANTHER" id="PTHR19300">
    <property type="entry name" value="BETA-1,4-GALACTOSYLTRANSFERASE"/>
    <property type="match status" value="1"/>
</dbReference>
<keyword evidence="14" id="KW-1185">Reference proteome</keyword>
<dbReference type="Gene3D" id="3.90.550.10">
    <property type="entry name" value="Spore Coat Polysaccharide Biosynthesis Protein SpsA, Chain A"/>
    <property type="match status" value="1"/>
</dbReference>
<evidence type="ECO:0000256" key="7">
    <source>
        <dbReference type="ARBA" id="ARBA00022968"/>
    </source>
</evidence>
<feature type="domain" description="Galactosyltransferase C-terminal" evidence="11">
    <location>
        <begin position="70"/>
        <end position="147"/>
    </location>
</feature>
<dbReference type="GO" id="GO:0016020">
    <property type="term" value="C:membrane"/>
    <property type="evidence" value="ECO:0007669"/>
    <property type="project" value="UniProtKB-SubCell"/>
</dbReference>
<evidence type="ECO:0000256" key="4">
    <source>
        <dbReference type="ARBA" id="ARBA00022676"/>
    </source>
</evidence>
<proteinExistence type="inferred from homology"/>
<dbReference type="EMBL" id="BMAT01002812">
    <property type="protein sequence ID" value="GFS14686.1"/>
    <property type="molecule type" value="Genomic_DNA"/>
</dbReference>
<evidence type="ECO:0000256" key="8">
    <source>
        <dbReference type="ARBA" id="ARBA00022989"/>
    </source>
</evidence>
<evidence type="ECO:0000256" key="5">
    <source>
        <dbReference type="ARBA" id="ARBA00022679"/>
    </source>
</evidence>
<name>A0AAV4IX28_9GAST</name>
<dbReference type="GO" id="GO:0005794">
    <property type="term" value="C:Golgi apparatus"/>
    <property type="evidence" value="ECO:0007669"/>
    <property type="project" value="TreeGrafter"/>
</dbReference>
<dbReference type="PRINTS" id="PR02050">
    <property type="entry name" value="B14GALTRFASE"/>
</dbReference>
<evidence type="ECO:0000256" key="1">
    <source>
        <dbReference type="ARBA" id="ARBA00004606"/>
    </source>
</evidence>
<keyword evidence="10" id="KW-0325">Glycoprotein</keyword>
<evidence type="ECO:0000313" key="13">
    <source>
        <dbReference type="EMBL" id="GFS14686.1"/>
    </source>
</evidence>
<sequence length="245" mass="28367">MINSRYSLTAYHLIIIIVQELPTTFNRGMLFNVGYLEALKSGDYNCFIFHDVDMIPTNDNCLYKCAYNPRHFLSGVSKWNYRLPYHGYYGGVVAFTKDQYKTINGDSNLYFGWGGEDDDLRVRILNKGYSLVRYPKFIGRYDTISHKRDSGNKANPARFKLVNTAKARQEMEGLNTAHYTVTEKVEEKLFTRIKVYINMTQMIHTAPASDWPVVKVLLKDSLAFDAEIRKQRSLKPQSSFEEPIK</sequence>
<evidence type="ECO:0000259" key="11">
    <source>
        <dbReference type="Pfam" id="PF02709"/>
    </source>
</evidence>
<dbReference type="GO" id="GO:0005975">
    <property type="term" value="P:carbohydrate metabolic process"/>
    <property type="evidence" value="ECO:0007669"/>
    <property type="project" value="InterPro"/>
</dbReference>